<dbReference type="SUPFAM" id="SSF52540">
    <property type="entry name" value="P-loop containing nucleoside triphosphate hydrolases"/>
    <property type="match status" value="1"/>
</dbReference>
<dbReference type="InterPro" id="IPR006689">
    <property type="entry name" value="Small_GTPase_ARF/SAR"/>
</dbReference>
<proteinExistence type="predicted"/>
<sequence>MISTKALPKTKLMQLKIMYWGCGEAGKTTNFERLQEIFAPYKISHGFSIATTDERTLWNDSVHFKFSLASFNLDVIVNVATTTGQERFLSTREYVLQNADGVIFVADSSLEKMDNNLRSFEELKSFIHRDNIPILIQLNKRDLDDAVKEDKFRRIMRLPLAHKDALGFKIIYPTVAVDKLELQNVKRIFIDMIQKILKQKLVS</sequence>
<keyword evidence="2" id="KW-0342">GTP-binding</keyword>
<dbReference type="Pfam" id="PF00025">
    <property type="entry name" value="Arf"/>
    <property type="match status" value="1"/>
</dbReference>
<dbReference type="PRINTS" id="PR00449">
    <property type="entry name" value="RASTRNSFRMNG"/>
</dbReference>
<dbReference type="Gene3D" id="3.40.50.300">
    <property type="entry name" value="P-loop containing nucleotide triphosphate hydrolases"/>
    <property type="match status" value="1"/>
</dbReference>
<evidence type="ECO:0000313" key="3">
    <source>
        <dbReference type="EMBL" id="QEE17743.1"/>
    </source>
</evidence>
<dbReference type="PANTHER" id="PTHR42708">
    <property type="entry name" value="ATP/GTP-BINDING PROTEIN-RELATED"/>
    <property type="match status" value="1"/>
</dbReference>
<dbReference type="GO" id="GO:0005525">
    <property type="term" value="F:GTP binding"/>
    <property type="evidence" value="ECO:0007669"/>
    <property type="project" value="UniProtKB-KW"/>
</dbReference>
<name>A0A5B9DG34_9ARCH</name>
<evidence type="ECO:0000256" key="1">
    <source>
        <dbReference type="ARBA" id="ARBA00022741"/>
    </source>
</evidence>
<protein>
    <submittedName>
        <fullName evidence="3">ADP-ribosylation factor family protein</fullName>
    </submittedName>
</protein>
<keyword evidence="1" id="KW-0547">Nucleotide-binding</keyword>
<organism evidence="3">
    <name type="scientific">Promethearchaeum syntrophicum</name>
    <dbReference type="NCBI Taxonomy" id="2594042"/>
    <lineage>
        <taxon>Archaea</taxon>
        <taxon>Promethearchaeati</taxon>
        <taxon>Promethearchaeota</taxon>
        <taxon>Promethearchaeia</taxon>
        <taxon>Promethearchaeales</taxon>
        <taxon>Promethearchaeaceae</taxon>
        <taxon>Promethearchaeum</taxon>
    </lineage>
</organism>
<dbReference type="InterPro" id="IPR027417">
    <property type="entry name" value="P-loop_NTPase"/>
</dbReference>
<dbReference type="CDD" id="cd00882">
    <property type="entry name" value="Ras_like_GTPase"/>
    <property type="match status" value="1"/>
</dbReference>
<accession>A0A5B9DG34</accession>
<reference evidence="3" key="1">
    <citation type="journal article" date="2020" name="Nature">
        <title>Isolation of an archaeon at the prokaryote-eukaryote interface.</title>
        <authorList>
            <person name="Imachi H."/>
            <person name="Nobu M.K."/>
            <person name="Nakahara N."/>
            <person name="Morono Y."/>
            <person name="Ogawara M."/>
            <person name="Takaki Y."/>
            <person name="Takano Y."/>
            <person name="Uematsu K."/>
            <person name="Ikuta T."/>
            <person name="Ito M."/>
            <person name="Matsui Y."/>
            <person name="Miyazaki M."/>
            <person name="Murata K."/>
            <person name="Saito Y."/>
            <person name="Sakai S."/>
            <person name="Song C."/>
            <person name="Tasumi E."/>
            <person name="Yamanaka Y."/>
            <person name="Yamaguchi T."/>
            <person name="Kamagata Y."/>
            <person name="Tamaki H."/>
            <person name="Takai K."/>
        </authorList>
    </citation>
    <scope>NUCLEOTIDE SEQUENCE [LARGE SCALE GENOMIC DNA]</scope>
    <source>
        <strain evidence="3">MK-D1</strain>
    </source>
</reference>
<dbReference type="InterPro" id="IPR052705">
    <property type="entry name" value="Gliding_Motility_GTPase"/>
</dbReference>
<dbReference type="GO" id="GO:0003924">
    <property type="term" value="F:GTPase activity"/>
    <property type="evidence" value="ECO:0007669"/>
    <property type="project" value="InterPro"/>
</dbReference>
<gene>
    <name evidence="3" type="ORF">DSAG12_03581</name>
</gene>
<evidence type="ECO:0000256" key="2">
    <source>
        <dbReference type="ARBA" id="ARBA00023134"/>
    </source>
</evidence>
<dbReference type="AlphaFoldDB" id="A0A5B9DG34"/>
<dbReference type="EMBL" id="CP042905">
    <property type="protein sequence ID" value="QEE17743.1"/>
    <property type="molecule type" value="Genomic_DNA"/>
</dbReference>
<dbReference type="PANTHER" id="PTHR42708:SF1">
    <property type="entry name" value="GLIDING MOTILITY PROTEIN MGLA"/>
    <property type="match status" value="1"/>
</dbReference>